<proteinExistence type="predicted"/>
<name>D7C148_STRBB</name>
<evidence type="ECO:0000256" key="1">
    <source>
        <dbReference type="SAM" id="MobiDB-lite"/>
    </source>
</evidence>
<feature type="transmembrane region" description="Helical" evidence="2">
    <location>
        <begin position="66"/>
        <end position="87"/>
    </location>
</feature>
<feature type="transmembrane region" description="Helical" evidence="2">
    <location>
        <begin position="274"/>
        <end position="291"/>
    </location>
</feature>
<reference evidence="3 4" key="1">
    <citation type="journal article" date="2010" name="J. Bacteriol.">
        <title>Genome sequence of the milbemycin-producing bacterium Streptomyces bingchenggensis.</title>
        <authorList>
            <person name="Wang X.J."/>
            <person name="Yan Y.J."/>
            <person name="Zhang B."/>
            <person name="An J."/>
            <person name="Wang J.J."/>
            <person name="Tian J."/>
            <person name="Jiang L."/>
            <person name="Chen Y.H."/>
            <person name="Huang S.X."/>
            <person name="Yin M."/>
            <person name="Zhang J."/>
            <person name="Gao A.L."/>
            <person name="Liu C.X."/>
            <person name="Zhu Z.X."/>
            <person name="Xiang W.S."/>
        </authorList>
    </citation>
    <scope>NUCLEOTIDE SEQUENCE [LARGE SCALE GENOMIC DNA]</scope>
    <source>
        <strain evidence="3 4">BCW-1</strain>
    </source>
</reference>
<feature type="compositionally biased region" description="Gly residues" evidence="1">
    <location>
        <begin position="410"/>
        <end position="419"/>
    </location>
</feature>
<dbReference type="PATRIC" id="fig|749414.3.peg.4990"/>
<feature type="transmembrane region" description="Helical" evidence="2">
    <location>
        <begin position="243"/>
        <end position="265"/>
    </location>
</feature>
<keyword evidence="2" id="KW-1133">Transmembrane helix</keyword>
<feature type="compositionally biased region" description="Pro residues" evidence="1">
    <location>
        <begin position="438"/>
        <end position="462"/>
    </location>
</feature>
<feature type="transmembrane region" description="Helical" evidence="2">
    <location>
        <begin position="212"/>
        <end position="231"/>
    </location>
</feature>
<dbReference type="EMBL" id="CP002047">
    <property type="protein sequence ID" value="ADI07949.1"/>
    <property type="molecule type" value="Genomic_DNA"/>
</dbReference>
<accession>D7C148</accession>
<keyword evidence="4" id="KW-1185">Reference proteome</keyword>
<evidence type="ECO:0000313" key="3">
    <source>
        <dbReference type="EMBL" id="ADI07949.1"/>
    </source>
</evidence>
<dbReference type="KEGG" id="sbh:SBI_04829"/>
<feature type="transmembrane region" description="Helical" evidence="2">
    <location>
        <begin position="99"/>
        <end position="121"/>
    </location>
</feature>
<dbReference type="HOGENOM" id="CLU_028804_0_0_11"/>
<dbReference type="AlphaFoldDB" id="D7C148"/>
<evidence type="ECO:0000313" key="4">
    <source>
        <dbReference type="Proteomes" id="UP000000377"/>
    </source>
</evidence>
<feature type="region of interest" description="Disordered" evidence="1">
    <location>
        <begin position="341"/>
        <end position="380"/>
    </location>
</feature>
<gene>
    <name evidence="3" type="ordered locus">SBI_04829</name>
</gene>
<dbReference type="STRING" id="749414.SBI_04829"/>
<evidence type="ECO:0000256" key="2">
    <source>
        <dbReference type="SAM" id="Phobius"/>
    </source>
</evidence>
<keyword evidence="2" id="KW-0812">Transmembrane</keyword>
<sequence length="462" mass="46654">MDKFGFKFKFKKRSVVDFVVDKVSDAAADALEEAAAKLGQSVVWLLQEFAIEFNDDSTISLNKTGLGLILGVTTAMSALVATFLLLVQFAKLAVSQRGGPLVTAITGLAKWGVILGVYLFATQVALNWSDAFSTALVNETFAGGGEGEEDATKIMQQRLGEMFSGLIGGGGSALIAKSGVGTVSAVGFVIVISILCILAVGALWVEILIRQAGIIILVSVMPIALAGQVADSTREWWPKARDALIALILMKPAIVICFSIGFGVINQGEGVRNVLVGLLIFIIAGLSWPTLARFITFTGSGGGSGTGSGMLSSVGSSVSSMFGGNQSALGGPGMAGGGSAYTKALESDNDRSAGGSGSGRGFWSKATTGKGAGSTGSKLNASVGTGLQLAAVGKDTLESATANVAAYAGLGQGSPGGRHGVTLSPSGEGDAAPAAPEASPPRPTPSSPPDSPPPAPAPRKES</sequence>
<feature type="compositionally biased region" description="Low complexity" evidence="1">
    <location>
        <begin position="424"/>
        <end position="437"/>
    </location>
</feature>
<organism evidence="3 4">
    <name type="scientific">Streptomyces bingchenggensis (strain BCW-1)</name>
    <dbReference type="NCBI Taxonomy" id="749414"/>
    <lineage>
        <taxon>Bacteria</taxon>
        <taxon>Bacillati</taxon>
        <taxon>Actinomycetota</taxon>
        <taxon>Actinomycetes</taxon>
        <taxon>Kitasatosporales</taxon>
        <taxon>Streptomycetaceae</taxon>
        <taxon>Streptomyces</taxon>
    </lineage>
</organism>
<protein>
    <submittedName>
        <fullName evidence="3">Uncharacterized protein</fullName>
    </submittedName>
</protein>
<feature type="region of interest" description="Disordered" evidence="1">
    <location>
        <begin position="409"/>
        <end position="462"/>
    </location>
</feature>
<feature type="transmembrane region" description="Helical" evidence="2">
    <location>
        <begin position="185"/>
        <end position="205"/>
    </location>
</feature>
<dbReference type="eggNOG" id="COG3266">
    <property type="taxonomic scope" value="Bacteria"/>
</dbReference>
<keyword evidence="2" id="KW-0472">Membrane</keyword>
<dbReference type="Proteomes" id="UP000000377">
    <property type="component" value="Chromosome"/>
</dbReference>